<gene>
    <name evidence="2" type="ORF">F2Q70_00012310</name>
</gene>
<proteinExistence type="predicted"/>
<sequence>MMKSSNKGQTVGEKYSGIKFLQTPGRTPTYGSPLRGPPVPRYRVLRVKSLGPSLGPSPSLGKGKLPIRGTFHISGYGRV</sequence>
<dbReference type="AlphaFoldDB" id="A0A8S9M4U1"/>
<feature type="region of interest" description="Disordered" evidence="1">
    <location>
        <begin position="1"/>
        <end position="38"/>
    </location>
</feature>
<organism evidence="2">
    <name type="scientific">Brassica cretica</name>
    <name type="common">Mustard</name>
    <dbReference type="NCBI Taxonomy" id="69181"/>
    <lineage>
        <taxon>Eukaryota</taxon>
        <taxon>Viridiplantae</taxon>
        <taxon>Streptophyta</taxon>
        <taxon>Embryophyta</taxon>
        <taxon>Tracheophyta</taxon>
        <taxon>Spermatophyta</taxon>
        <taxon>Magnoliopsida</taxon>
        <taxon>eudicotyledons</taxon>
        <taxon>Gunneridae</taxon>
        <taxon>Pentapetalae</taxon>
        <taxon>rosids</taxon>
        <taxon>malvids</taxon>
        <taxon>Brassicales</taxon>
        <taxon>Brassicaceae</taxon>
        <taxon>Brassiceae</taxon>
        <taxon>Brassica</taxon>
    </lineage>
</organism>
<accession>A0A8S9M4U1</accession>
<comment type="caution">
    <text evidence="2">The sequence shown here is derived from an EMBL/GenBank/DDBJ whole genome shotgun (WGS) entry which is preliminary data.</text>
</comment>
<evidence type="ECO:0000256" key="1">
    <source>
        <dbReference type="SAM" id="MobiDB-lite"/>
    </source>
</evidence>
<name>A0A8S9M4U1_BRACR</name>
<protein>
    <submittedName>
        <fullName evidence="2">Uncharacterized protein</fullName>
    </submittedName>
</protein>
<dbReference type="EMBL" id="QGKY02000089">
    <property type="protein sequence ID" value="KAF2614755.1"/>
    <property type="molecule type" value="Genomic_DNA"/>
</dbReference>
<evidence type="ECO:0000313" key="2">
    <source>
        <dbReference type="EMBL" id="KAF2614755.1"/>
    </source>
</evidence>
<reference evidence="2" key="1">
    <citation type="submission" date="2019-12" db="EMBL/GenBank/DDBJ databases">
        <title>Genome sequencing and annotation of Brassica cretica.</title>
        <authorList>
            <person name="Studholme D.J."/>
            <person name="Sarris P.F."/>
        </authorList>
    </citation>
    <scope>NUCLEOTIDE SEQUENCE</scope>
    <source>
        <strain evidence="2">PFS-102/07</strain>
        <tissue evidence="2">Leaf</tissue>
    </source>
</reference>